<accession>A0AAI9FV28</accession>
<dbReference type="EMBL" id="ABLOMU010000001">
    <property type="protein sequence ID" value="EKT4439499.1"/>
    <property type="molecule type" value="Genomic_DNA"/>
</dbReference>
<evidence type="ECO:0000313" key="2">
    <source>
        <dbReference type="Proteomes" id="UP001214521"/>
    </source>
</evidence>
<dbReference type="Proteomes" id="UP001214521">
    <property type="component" value="Unassembled WGS sequence"/>
</dbReference>
<reference evidence="1" key="1">
    <citation type="submission" date="2022-07" db="EMBL/GenBank/DDBJ databases">
        <authorList>
            <consortium name="Clinical and Environmental Microbiology Branch: Whole genome sequencing antimicrobial resistance pathogens in the healthcare setting"/>
        </authorList>
    </citation>
    <scope>NUCLEOTIDE SEQUENCE</scope>
    <source>
        <strain evidence="1">Stenotrophomonas_maltophilia_2021CK-00905</strain>
    </source>
</reference>
<dbReference type="RefSeq" id="WP_088470224.1">
    <property type="nucleotide sequence ID" value="NZ_CP135602.1"/>
</dbReference>
<evidence type="ECO:0000313" key="1">
    <source>
        <dbReference type="EMBL" id="EKT4439499.1"/>
    </source>
</evidence>
<dbReference type="AlphaFoldDB" id="A0AAI9FV28"/>
<gene>
    <name evidence="1" type="ORF">QEK83_000092</name>
</gene>
<proteinExistence type="predicted"/>
<protein>
    <submittedName>
        <fullName evidence="1">Uncharacterized protein</fullName>
    </submittedName>
</protein>
<comment type="caution">
    <text evidence="1">The sequence shown here is derived from an EMBL/GenBank/DDBJ whole genome shotgun (WGS) entry which is preliminary data.</text>
</comment>
<sequence>MNTDDLTDRQLLDLHCTVMDALRQRGVIRSSNNPVADYTETLVARAINATLATGSQAGFDAVGPDGTRYQIKGRRLTAANKSTQLSALRNLQSNPFDQLAAVVFNSNLHVEYAALIPLDVVQRLGRYRAHTNSHTLYFRRSLLDEPGVINITDLIIEATSAAKPQSSGI</sequence>
<organism evidence="1 2">
    <name type="scientific">Stenotrophomonas maltophilia</name>
    <name type="common">Pseudomonas maltophilia</name>
    <name type="synonym">Xanthomonas maltophilia</name>
    <dbReference type="NCBI Taxonomy" id="40324"/>
    <lineage>
        <taxon>Bacteria</taxon>
        <taxon>Pseudomonadati</taxon>
        <taxon>Pseudomonadota</taxon>
        <taxon>Gammaproteobacteria</taxon>
        <taxon>Lysobacterales</taxon>
        <taxon>Lysobacteraceae</taxon>
        <taxon>Stenotrophomonas</taxon>
        <taxon>Stenotrophomonas maltophilia group</taxon>
    </lineage>
</organism>
<name>A0AAI9FV28_STEMA</name>